<dbReference type="RefSeq" id="WP_309800105.1">
    <property type="nucleotide sequence ID" value="NZ_JAVDPW010000011.1"/>
</dbReference>
<keyword evidence="3" id="KW-1185">Reference proteome</keyword>
<sequence length="58" mass="6142">MSNVPAPSGTGTAADYEKLTNDMSKKNWESTLRNAQLQQTLSDNEKGSQTALKAAGQG</sequence>
<evidence type="ECO:0000256" key="1">
    <source>
        <dbReference type="SAM" id="MobiDB-lite"/>
    </source>
</evidence>
<dbReference type="EMBL" id="JAVDPW010000011">
    <property type="protein sequence ID" value="MDR6293274.1"/>
    <property type="molecule type" value="Genomic_DNA"/>
</dbReference>
<dbReference type="Proteomes" id="UP001262410">
    <property type="component" value="Unassembled WGS sequence"/>
</dbReference>
<protein>
    <submittedName>
        <fullName evidence="2">Uncharacterized protein</fullName>
    </submittedName>
</protein>
<name>A0ABU1JXC6_9PROT</name>
<proteinExistence type="predicted"/>
<gene>
    <name evidence="2" type="ORF">E9232_005824</name>
</gene>
<evidence type="ECO:0000313" key="2">
    <source>
        <dbReference type="EMBL" id="MDR6293274.1"/>
    </source>
</evidence>
<feature type="compositionally biased region" description="Polar residues" evidence="1">
    <location>
        <begin position="1"/>
        <end position="11"/>
    </location>
</feature>
<feature type="region of interest" description="Disordered" evidence="1">
    <location>
        <begin position="38"/>
        <end position="58"/>
    </location>
</feature>
<feature type="compositionally biased region" description="Polar residues" evidence="1">
    <location>
        <begin position="38"/>
        <end position="51"/>
    </location>
</feature>
<evidence type="ECO:0000313" key="3">
    <source>
        <dbReference type="Proteomes" id="UP001262410"/>
    </source>
</evidence>
<reference evidence="2 3" key="1">
    <citation type="submission" date="2023-07" db="EMBL/GenBank/DDBJ databases">
        <title>Sorghum-associated microbial communities from plants grown in Nebraska, USA.</title>
        <authorList>
            <person name="Schachtman D."/>
        </authorList>
    </citation>
    <scope>NUCLEOTIDE SEQUENCE [LARGE SCALE GENOMIC DNA]</scope>
    <source>
        <strain evidence="2 3">584</strain>
    </source>
</reference>
<organism evidence="2 3">
    <name type="scientific">Inquilinus ginsengisoli</name>
    <dbReference type="NCBI Taxonomy" id="363840"/>
    <lineage>
        <taxon>Bacteria</taxon>
        <taxon>Pseudomonadati</taxon>
        <taxon>Pseudomonadota</taxon>
        <taxon>Alphaproteobacteria</taxon>
        <taxon>Rhodospirillales</taxon>
        <taxon>Rhodospirillaceae</taxon>
        <taxon>Inquilinus</taxon>
    </lineage>
</organism>
<accession>A0ABU1JXC6</accession>
<feature type="region of interest" description="Disordered" evidence="1">
    <location>
        <begin position="1"/>
        <end position="21"/>
    </location>
</feature>
<comment type="caution">
    <text evidence="2">The sequence shown here is derived from an EMBL/GenBank/DDBJ whole genome shotgun (WGS) entry which is preliminary data.</text>
</comment>